<dbReference type="PROSITE" id="PS51819">
    <property type="entry name" value="VOC"/>
    <property type="match status" value="1"/>
</dbReference>
<evidence type="ECO:0000313" key="2">
    <source>
        <dbReference type="EMBL" id="APO66258.1"/>
    </source>
</evidence>
<dbReference type="InterPro" id="IPR004360">
    <property type="entry name" value="Glyas_Fos-R_dOase_dom"/>
</dbReference>
<dbReference type="InterPro" id="IPR037523">
    <property type="entry name" value="VOC_core"/>
</dbReference>
<keyword evidence="2" id="KW-0223">Dioxygenase</keyword>
<dbReference type="RefSeq" id="WP_074066561.1">
    <property type="nucleotide sequence ID" value="NZ_CP017101.1"/>
</dbReference>
<evidence type="ECO:0000313" key="3">
    <source>
        <dbReference type="Proteomes" id="UP000184749"/>
    </source>
</evidence>
<dbReference type="CDD" id="cd07246">
    <property type="entry name" value="VOC_like"/>
    <property type="match status" value="1"/>
</dbReference>
<dbReference type="Pfam" id="PF00903">
    <property type="entry name" value="Glyoxalase"/>
    <property type="match status" value="1"/>
</dbReference>
<protein>
    <submittedName>
        <fullName evidence="2">Glyoxalase/bleomycin resistance protein/dioxygenase family protein</fullName>
    </submittedName>
</protein>
<reference evidence="2 3" key="1">
    <citation type="submission" date="2016-09" db="EMBL/GenBank/DDBJ databases">
        <title>The complete genome sequences of Rhizobium gallicum, symbiovars gallicum and phaseoli, symbionts associated to common bean (Phaseolus vulgaris).</title>
        <authorList>
            <person name="Bustos P."/>
            <person name="Santamaria R.I."/>
            <person name="Perez-Carrascal O.M."/>
            <person name="Juarez S."/>
            <person name="Lozano L."/>
            <person name="Martinez-Flores I."/>
            <person name="Martinez-Romero E."/>
            <person name="Cevallos M."/>
            <person name="Romero D."/>
            <person name="Davila G."/>
            <person name="Gonzalez V."/>
        </authorList>
    </citation>
    <scope>NUCLEOTIDE SEQUENCE [LARGE SCALE GENOMIC DNA]</scope>
    <source>
        <strain evidence="2 3">IE4872</strain>
    </source>
</reference>
<dbReference type="SUPFAM" id="SSF54593">
    <property type="entry name" value="Glyoxalase/Bleomycin resistance protein/Dihydroxybiphenyl dioxygenase"/>
    <property type="match status" value="1"/>
</dbReference>
<evidence type="ECO:0000259" key="1">
    <source>
        <dbReference type="PROSITE" id="PS51819"/>
    </source>
</evidence>
<dbReference type="AlphaFoldDB" id="A0A1L5NEG8"/>
<name>A0A1L5NEG8_9HYPH</name>
<gene>
    <name evidence="2" type="ORF">IE4872_CH00597</name>
</gene>
<feature type="domain" description="VOC" evidence="1">
    <location>
        <begin position="4"/>
        <end position="130"/>
    </location>
</feature>
<dbReference type="Proteomes" id="UP000184749">
    <property type="component" value="Chromosome"/>
</dbReference>
<dbReference type="Gene3D" id="3.30.720.110">
    <property type="match status" value="1"/>
</dbReference>
<dbReference type="STRING" id="56730.IE4872_CH00597"/>
<dbReference type="PANTHER" id="PTHR34109">
    <property type="entry name" value="BNAUNNG04460D PROTEIN-RELATED"/>
    <property type="match status" value="1"/>
</dbReference>
<dbReference type="EMBL" id="CP017101">
    <property type="protein sequence ID" value="APO66258.1"/>
    <property type="molecule type" value="Genomic_DNA"/>
</dbReference>
<dbReference type="OrthoDB" id="9806868at2"/>
<sequence>MSTSIQSLTPYLIVKNAREAIAFYGRAFGAEELFRLTDPHDGRIGHAELKLGENTVMIADEYPDFGALSPDTIGGSPVTFHLATLTVDANLARAVGAGAVVLRAAADQPYGERVAMVVDPFGHRWMLSQKIEVVAPEEMQRRWDEETGA</sequence>
<proteinExistence type="predicted"/>
<dbReference type="Gene3D" id="3.30.720.120">
    <property type="match status" value="1"/>
</dbReference>
<accession>A0A1L5NEG8</accession>
<dbReference type="PANTHER" id="PTHR34109:SF1">
    <property type="entry name" value="VOC DOMAIN-CONTAINING PROTEIN"/>
    <property type="match status" value="1"/>
</dbReference>
<dbReference type="InterPro" id="IPR029068">
    <property type="entry name" value="Glyas_Bleomycin-R_OHBP_Dase"/>
</dbReference>
<organism evidence="2 3">
    <name type="scientific">Rhizobium gallicum</name>
    <dbReference type="NCBI Taxonomy" id="56730"/>
    <lineage>
        <taxon>Bacteria</taxon>
        <taxon>Pseudomonadati</taxon>
        <taxon>Pseudomonadota</taxon>
        <taxon>Alphaproteobacteria</taxon>
        <taxon>Hyphomicrobiales</taxon>
        <taxon>Rhizobiaceae</taxon>
        <taxon>Rhizobium/Agrobacterium group</taxon>
        <taxon>Rhizobium</taxon>
    </lineage>
</organism>
<keyword evidence="2" id="KW-0560">Oxidoreductase</keyword>
<dbReference type="GO" id="GO:0051213">
    <property type="term" value="F:dioxygenase activity"/>
    <property type="evidence" value="ECO:0007669"/>
    <property type="project" value="UniProtKB-KW"/>
</dbReference>